<dbReference type="Pfam" id="PF01627">
    <property type="entry name" value="Hpt"/>
    <property type="match status" value="1"/>
</dbReference>
<reference evidence="5 6" key="1">
    <citation type="submission" date="2018-07" db="EMBL/GenBank/DDBJ databases">
        <title>Genome sequence of Nitratireductor thuwali#1536.</title>
        <authorList>
            <person name="Michoud G."/>
            <person name="Merlino G."/>
            <person name="Sefrji F.O."/>
            <person name="Daffonchio D."/>
        </authorList>
    </citation>
    <scope>NUCLEOTIDE SEQUENCE [LARGE SCALE GENOMIC DNA]</scope>
    <source>
        <strain evidence="6">Nit1536</strain>
    </source>
</reference>
<dbReference type="EMBL" id="CP030941">
    <property type="protein sequence ID" value="UUP15757.1"/>
    <property type="molecule type" value="Genomic_DNA"/>
</dbReference>
<dbReference type="Gene3D" id="1.20.120.160">
    <property type="entry name" value="HPT domain"/>
    <property type="match status" value="1"/>
</dbReference>
<feature type="domain" description="HPt" evidence="4">
    <location>
        <begin position="18"/>
        <end position="109"/>
    </location>
</feature>
<feature type="modified residue" description="Phosphohistidine" evidence="2">
    <location>
        <position position="57"/>
    </location>
</feature>
<evidence type="ECO:0000256" key="3">
    <source>
        <dbReference type="SAM" id="Coils"/>
    </source>
</evidence>
<gene>
    <name evidence="5" type="ORF">NTH_00196</name>
</gene>
<evidence type="ECO:0000313" key="5">
    <source>
        <dbReference type="EMBL" id="UUP15757.1"/>
    </source>
</evidence>
<keyword evidence="6" id="KW-1185">Reference proteome</keyword>
<evidence type="ECO:0000256" key="2">
    <source>
        <dbReference type="PROSITE-ProRule" id="PRU00110"/>
    </source>
</evidence>
<keyword evidence="2" id="KW-0597">Phosphoprotein</keyword>
<evidence type="ECO:0000256" key="1">
    <source>
        <dbReference type="ARBA" id="ARBA00023012"/>
    </source>
</evidence>
<keyword evidence="1" id="KW-0902">Two-component regulatory system</keyword>
<evidence type="ECO:0000313" key="6">
    <source>
        <dbReference type="Proteomes" id="UP001342418"/>
    </source>
</evidence>
<proteinExistence type="predicted"/>
<evidence type="ECO:0000259" key="4">
    <source>
        <dbReference type="PROSITE" id="PS50894"/>
    </source>
</evidence>
<keyword evidence="3" id="KW-0175">Coiled coil</keyword>
<sequence length="109" mass="11975">MGETIEGRLFDLIQLERQTLGDRMLEREVLQLFLQQISDIQAGIGAADDKLRREMAHALAGSARALGAHALADAAARIETGRQEAADLEALIEAARQTRRFVEMRTASS</sequence>
<dbReference type="Proteomes" id="UP001342418">
    <property type="component" value="Chromosome"/>
</dbReference>
<accession>A0ABY5MD63</accession>
<dbReference type="InterPro" id="IPR008207">
    <property type="entry name" value="Sig_transdc_His_kin_Hpt_dom"/>
</dbReference>
<dbReference type="InterPro" id="IPR036641">
    <property type="entry name" value="HPT_dom_sf"/>
</dbReference>
<name>A0ABY5MD63_9HYPH</name>
<dbReference type="PROSITE" id="PS50894">
    <property type="entry name" value="HPT"/>
    <property type="match status" value="1"/>
</dbReference>
<dbReference type="RefSeq" id="WP_338528246.1">
    <property type="nucleotide sequence ID" value="NZ_CP030941.1"/>
</dbReference>
<dbReference type="SUPFAM" id="SSF47226">
    <property type="entry name" value="Histidine-containing phosphotransfer domain, HPT domain"/>
    <property type="match status" value="1"/>
</dbReference>
<feature type="coiled-coil region" evidence="3">
    <location>
        <begin position="71"/>
        <end position="105"/>
    </location>
</feature>
<organism evidence="5 6">
    <name type="scientific">Nitratireductor thuwali</name>
    <dbReference type="NCBI Taxonomy" id="2267699"/>
    <lineage>
        <taxon>Bacteria</taxon>
        <taxon>Pseudomonadati</taxon>
        <taxon>Pseudomonadota</taxon>
        <taxon>Alphaproteobacteria</taxon>
        <taxon>Hyphomicrobiales</taxon>
        <taxon>Phyllobacteriaceae</taxon>
        <taxon>Nitratireductor</taxon>
    </lineage>
</organism>
<protein>
    <recommendedName>
        <fullName evidence="4">HPt domain-containing protein</fullName>
    </recommendedName>
</protein>